<feature type="region of interest" description="Disordered" evidence="1">
    <location>
        <begin position="101"/>
        <end position="121"/>
    </location>
</feature>
<feature type="compositionally biased region" description="Low complexity" evidence="1">
    <location>
        <begin position="30"/>
        <end position="77"/>
    </location>
</feature>
<feature type="domain" description="DUF6318" evidence="3">
    <location>
        <begin position="102"/>
        <end position="257"/>
    </location>
</feature>
<gene>
    <name evidence="4" type="ORF">HXO64_06985</name>
</gene>
<dbReference type="Pfam" id="PF19843">
    <property type="entry name" value="DUF6318"/>
    <property type="match status" value="1"/>
</dbReference>
<feature type="signal peptide" evidence="2">
    <location>
        <begin position="1"/>
        <end position="23"/>
    </location>
</feature>
<dbReference type="EMBL" id="JABZXR010000033">
    <property type="protein sequence ID" value="MBF1664278.1"/>
    <property type="molecule type" value="Genomic_DNA"/>
</dbReference>
<dbReference type="RefSeq" id="WP_049327752.1">
    <property type="nucleotide sequence ID" value="NZ_CAURGI010000007.1"/>
</dbReference>
<organism evidence="4 5">
    <name type="scientific">Rothia mucilaginosa</name>
    <dbReference type="NCBI Taxonomy" id="43675"/>
    <lineage>
        <taxon>Bacteria</taxon>
        <taxon>Bacillati</taxon>
        <taxon>Actinomycetota</taxon>
        <taxon>Actinomycetes</taxon>
        <taxon>Micrococcales</taxon>
        <taxon>Micrococcaceae</taxon>
        <taxon>Rothia</taxon>
    </lineage>
</organism>
<dbReference type="Proteomes" id="UP000756427">
    <property type="component" value="Unassembled WGS sequence"/>
</dbReference>
<evidence type="ECO:0000259" key="3">
    <source>
        <dbReference type="Pfam" id="PF19843"/>
    </source>
</evidence>
<keyword evidence="2" id="KW-0732">Signal</keyword>
<feature type="chain" id="PRO_5043377912" evidence="2">
    <location>
        <begin position="24"/>
        <end position="260"/>
    </location>
</feature>
<evidence type="ECO:0000256" key="1">
    <source>
        <dbReference type="SAM" id="MobiDB-lite"/>
    </source>
</evidence>
<evidence type="ECO:0000256" key="2">
    <source>
        <dbReference type="SAM" id="SignalP"/>
    </source>
</evidence>
<feature type="region of interest" description="Disordered" evidence="1">
    <location>
        <begin position="30"/>
        <end position="89"/>
    </location>
</feature>
<sequence>MSENLTRRAALGVLGVSSMALLAACGSKATSEASASASGSESASAAASESATASPSASASASASASPSASASASATATNSPLPNDNKDYSGVAKLEKMEDHGEYQPGNAEHPPQNVPSPIVPEAMHQNSVAGFAAALAYFGAAFEYLLRTGDMHYMNEVSTDQETLAAMKKYADSTKAGIDEKKTWYVNPTATLTIGTKQPVLAQGAYNWTVTLNVDLGEKLFKDGKEQTVAADKRHVKMFGEAVGRYLNNKWDLHMDIN</sequence>
<dbReference type="InterPro" id="IPR046281">
    <property type="entry name" value="DUF6318"/>
</dbReference>
<comment type="caution">
    <text evidence="4">The sequence shown here is derived from an EMBL/GenBank/DDBJ whole genome shotgun (WGS) entry which is preliminary data.</text>
</comment>
<dbReference type="PROSITE" id="PS51318">
    <property type="entry name" value="TAT"/>
    <property type="match status" value="1"/>
</dbReference>
<evidence type="ECO:0000313" key="4">
    <source>
        <dbReference type="EMBL" id="MBF1664278.1"/>
    </source>
</evidence>
<evidence type="ECO:0000313" key="5">
    <source>
        <dbReference type="Proteomes" id="UP000756427"/>
    </source>
</evidence>
<dbReference type="AlphaFoldDB" id="A0A930LBQ3"/>
<dbReference type="PROSITE" id="PS51257">
    <property type="entry name" value="PROKAR_LIPOPROTEIN"/>
    <property type="match status" value="1"/>
</dbReference>
<protein>
    <submittedName>
        <fullName evidence="4">Citrate synthase</fullName>
    </submittedName>
</protein>
<dbReference type="InterPro" id="IPR006311">
    <property type="entry name" value="TAT_signal"/>
</dbReference>
<accession>A0A930LBQ3</accession>
<proteinExistence type="predicted"/>
<name>A0A930LBQ3_9MICC</name>
<reference evidence="4" key="1">
    <citation type="submission" date="2020-04" db="EMBL/GenBank/DDBJ databases">
        <title>Deep metagenomics examines the oral microbiome during advanced dental caries in children, revealing novel taxa and co-occurrences with host molecules.</title>
        <authorList>
            <person name="Baker J.L."/>
            <person name="Morton J.T."/>
            <person name="Dinis M."/>
            <person name="Alvarez R."/>
            <person name="Tran N.C."/>
            <person name="Knight R."/>
            <person name="Edlund A."/>
        </authorList>
    </citation>
    <scope>NUCLEOTIDE SEQUENCE</scope>
    <source>
        <strain evidence="4">JCVI_44_bin.2</strain>
    </source>
</reference>